<dbReference type="EMBL" id="JFHD01000018">
    <property type="protein sequence ID" value="KDR28520.1"/>
    <property type="molecule type" value="Genomic_DNA"/>
</dbReference>
<gene>
    <name evidence="1" type="ORF">BG60_11110</name>
</gene>
<accession>A0A656QK59</accession>
<dbReference type="Proteomes" id="UP000027451">
    <property type="component" value="Unassembled WGS sequence"/>
</dbReference>
<name>A0A656QK59_9BURK</name>
<proteinExistence type="predicted"/>
<organism evidence="1 2">
    <name type="scientific">Caballeronia zhejiangensis</name>
    <dbReference type="NCBI Taxonomy" id="871203"/>
    <lineage>
        <taxon>Bacteria</taxon>
        <taxon>Pseudomonadati</taxon>
        <taxon>Pseudomonadota</taxon>
        <taxon>Betaproteobacteria</taxon>
        <taxon>Burkholderiales</taxon>
        <taxon>Burkholderiaceae</taxon>
        <taxon>Caballeronia</taxon>
    </lineage>
</organism>
<dbReference type="RefSeq" id="WP_033536652.1">
    <property type="nucleotide sequence ID" value="NZ_JFHD01000018.1"/>
</dbReference>
<reference evidence="1 2" key="1">
    <citation type="submission" date="2014-03" db="EMBL/GenBank/DDBJ databases">
        <title>Draft Genome Sequences of Four Burkholderia Strains.</title>
        <authorList>
            <person name="Liu X.Y."/>
            <person name="Li C.X."/>
            <person name="Xu J.H."/>
        </authorList>
    </citation>
    <scope>NUCLEOTIDE SEQUENCE [LARGE SCALE GENOMIC DNA]</scope>
    <source>
        <strain evidence="1 2">OP-1</strain>
    </source>
</reference>
<dbReference type="OrthoDB" id="9104325at2"/>
<keyword evidence="2" id="KW-1185">Reference proteome</keyword>
<sequence length="96" mass="10436">MFDVKTASDYVRGAFPYRFDRIEVNGSVFTGPAKGTHLCADFERPREPVSFCLLGEWYCDYPSGPHLGVLANKAADILGANGFFGLASARRTGIGD</sequence>
<evidence type="ECO:0000313" key="2">
    <source>
        <dbReference type="Proteomes" id="UP000027451"/>
    </source>
</evidence>
<protein>
    <submittedName>
        <fullName evidence="1">Uncharacterized protein</fullName>
    </submittedName>
</protein>
<evidence type="ECO:0000313" key="1">
    <source>
        <dbReference type="EMBL" id="KDR28520.1"/>
    </source>
</evidence>
<comment type="caution">
    <text evidence="1">The sequence shown here is derived from an EMBL/GenBank/DDBJ whole genome shotgun (WGS) entry which is preliminary data.</text>
</comment>
<dbReference type="AlphaFoldDB" id="A0A656QK59"/>